<dbReference type="PANTHER" id="PTHR44591">
    <property type="entry name" value="STRESS RESPONSE REGULATOR PROTEIN 1"/>
    <property type="match status" value="1"/>
</dbReference>
<keyword evidence="4" id="KW-0804">Transcription</keyword>
<evidence type="ECO:0000256" key="5">
    <source>
        <dbReference type="PROSITE-ProRule" id="PRU00169"/>
    </source>
</evidence>
<evidence type="ECO:0000259" key="8">
    <source>
        <dbReference type="PROSITE" id="PS51063"/>
    </source>
</evidence>
<name>A0AAE3RA20_9BACT</name>
<evidence type="ECO:0000256" key="4">
    <source>
        <dbReference type="ARBA" id="ARBA00023163"/>
    </source>
</evidence>
<feature type="modified residue" description="4-aspartylphosphate" evidence="5">
    <location>
        <position position="52"/>
    </location>
</feature>
<evidence type="ECO:0000313" key="9">
    <source>
        <dbReference type="EMBL" id="MDJ1506444.1"/>
    </source>
</evidence>
<feature type="domain" description="Cyclic nucleotide-binding" evidence="6">
    <location>
        <begin position="139"/>
        <end position="261"/>
    </location>
</feature>
<protein>
    <submittedName>
        <fullName evidence="9">Response regulator</fullName>
    </submittedName>
</protein>
<keyword evidence="2" id="KW-0805">Transcription regulation</keyword>
<dbReference type="SMART" id="SM00419">
    <property type="entry name" value="HTH_CRP"/>
    <property type="match status" value="1"/>
</dbReference>
<dbReference type="GO" id="GO:0003677">
    <property type="term" value="F:DNA binding"/>
    <property type="evidence" value="ECO:0007669"/>
    <property type="project" value="UniProtKB-KW"/>
</dbReference>
<evidence type="ECO:0000256" key="3">
    <source>
        <dbReference type="ARBA" id="ARBA00023125"/>
    </source>
</evidence>
<evidence type="ECO:0000256" key="1">
    <source>
        <dbReference type="ARBA" id="ARBA00022553"/>
    </source>
</evidence>
<evidence type="ECO:0000259" key="6">
    <source>
        <dbReference type="PROSITE" id="PS50042"/>
    </source>
</evidence>
<dbReference type="SMART" id="SM00448">
    <property type="entry name" value="REC"/>
    <property type="match status" value="1"/>
</dbReference>
<evidence type="ECO:0000313" key="10">
    <source>
        <dbReference type="Proteomes" id="UP001232063"/>
    </source>
</evidence>
<dbReference type="CDD" id="cd00038">
    <property type="entry name" value="CAP_ED"/>
    <property type="match status" value="1"/>
</dbReference>
<dbReference type="PANTHER" id="PTHR44591:SF23">
    <property type="entry name" value="CHEY SUBFAMILY"/>
    <property type="match status" value="1"/>
</dbReference>
<dbReference type="InterPro" id="IPR050595">
    <property type="entry name" value="Bact_response_regulator"/>
</dbReference>
<dbReference type="SMART" id="SM00100">
    <property type="entry name" value="cNMP"/>
    <property type="match status" value="1"/>
</dbReference>
<dbReference type="PROSITE" id="PS51063">
    <property type="entry name" value="HTH_CRP_2"/>
    <property type="match status" value="1"/>
</dbReference>
<dbReference type="Gene3D" id="3.40.50.2300">
    <property type="match status" value="1"/>
</dbReference>
<dbReference type="Gene3D" id="2.60.120.10">
    <property type="entry name" value="Jelly Rolls"/>
    <property type="match status" value="1"/>
</dbReference>
<dbReference type="InterPro" id="IPR012318">
    <property type="entry name" value="HTH_CRP"/>
</dbReference>
<dbReference type="InterPro" id="IPR018490">
    <property type="entry name" value="cNMP-bd_dom_sf"/>
</dbReference>
<dbReference type="GO" id="GO:0000160">
    <property type="term" value="P:phosphorelay signal transduction system"/>
    <property type="evidence" value="ECO:0007669"/>
    <property type="project" value="InterPro"/>
</dbReference>
<dbReference type="Pfam" id="PF00027">
    <property type="entry name" value="cNMP_binding"/>
    <property type="match status" value="1"/>
</dbReference>
<feature type="domain" description="HTH crp-type" evidence="8">
    <location>
        <begin position="275"/>
        <end position="353"/>
    </location>
</feature>
<dbReference type="InterPro" id="IPR001789">
    <property type="entry name" value="Sig_transdc_resp-reg_receiver"/>
</dbReference>
<organism evidence="9 10">
    <name type="scientific">Xanthocytophaga agilis</name>
    <dbReference type="NCBI Taxonomy" id="3048010"/>
    <lineage>
        <taxon>Bacteria</taxon>
        <taxon>Pseudomonadati</taxon>
        <taxon>Bacteroidota</taxon>
        <taxon>Cytophagia</taxon>
        <taxon>Cytophagales</taxon>
        <taxon>Rhodocytophagaceae</taxon>
        <taxon>Xanthocytophaga</taxon>
    </lineage>
</organism>
<dbReference type="Pfam" id="PF00072">
    <property type="entry name" value="Response_reg"/>
    <property type="match status" value="1"/>
</dbReference>
<dbReference type="GO" id="GO:0006355">
    <property type="term" value="P:regulation of DNA-templated transcription"/>
    <property type="evidence" value="ECO:0007669"/>
    <property type="project" value="InterPro"/>
</dbReference>
<dbReference type="InterPro" id="IPR036388">
    <property type="entry name" value="WH-like_DNA-bd_sf"/>
</dbReference>
<sequence>MQTILIIEDRLEIRENAAEILQLSSYHVLQAGNGKEGVELARKSKPDLILCDVLMPELDGYGVLHLLQRDPETAAIPFVFLTGKAEKNDLQKAMGLGADGYLIKPFDDISLLELVEIRLRKSAFLKQKFENRVEGIEPFLKTLDRVHEIKEFVTDEKKIIHIRKKHLIFTEGDYPTAAYFLSKGKVKAFKTNAEGREYITAIYKEGDFFGYTEIIENCHYTESTSALEAVEMYAIQRQDFYALLYSNNEVSHKFIRILAGDILEREERLLQLAYNSVRKRVADALLFMAERVHASVDCPDEEISTKQMHISREDLANLAGASKETVIRTLSDFKQERLIDITAKGEICFLQPDKLKTLRN</sequence>
<keyword evidence="10" id="KW-1185">Reference proteome</keyword>
<dbReference type="InterPro" id="IPR036390">
    <property type="entry name" value="WH_DNA-bd_sf"/>
</dbReference>
<accession>A0AAE3RA20</accession>
<dbReference type="SUPFAM" id="SSF52172">
    <property type="entry name" value="CheY-like"/>
    <property type="match status" value="1"/>
</dbReference>
<evidence type="ECO:0000259" key="7">
    <source>
        <dbReference type="PROSITE" id="PS50110"/>
    </source>
</evidence>
<proteinExistence type="predicted"/>
<comment type="caution">
    <text evidence="9">The sequence shown here is derived from an EMBL/GenBank/DDBJ whole genome shotgun (WGS) entry which is preliminary data.</text>
</comment>
<reference evidence="9" key="1">
    <citation type="submission" date="2023-05" db="EMBL/GenBank/DDBJ databases">
        <authorList>
            <person name="Zhang X."/>
        </authorList>
    </citation>
    <scope>NUCLEOTIDE SEQUENCE</scope>
    <source>
        <strain evidence="9">BD1B2-1</strain>
    </source>
</reference>
<feature type="domain" description="Response regulatory" evidence="7">
    <location>
        <begin position="3"/>
        <end position="119"/>
    </location>
</feature>
<dbReference type="PROSITE" id="PS50042">
    <property type="entry name" value="CNMP_BINDING_3"/>
    <property type="match status" value="1"/>
</dbReference>
<dbReference type="SUPFAM" id="SSF51206">
    <property type="entry name" value="cAMP-binding domain-like"/>
    <property type="match status" value="1"/>
</dbReference>
<evidence type="ECO:0000256" key="2">
    <source>
        <dbReference type="ARBA" id="ARBA00023015"/>
    </source>
</evidence>
<dbReference type="RefSeq" id="WP_314519385.1">
    <property type="nucleotide sequence ID" value="NZ_JASJOU010000022.1"/>
</dbReference>
<dbReference type="AlphaFoldDB" id="A0AAE3RA20"/>
<dbReference type="Gene3D" id="1.10.10.10">
    <property type="entry name" value="Winged helix-like DNA-binding domain superfamily/Winged helix DNA-binding domain"/>
    <property type="match status" value="1"/>
</dbReference>
<keyword evidence="1 5" id="KW-0597">Phosphoprotein</keyword>
<gene>
    <name evidence="9" type="ORF">QNI22_37690</name>
</gene>
<dbReference type="Pfam" id="PF13545">
    <property type="entry name" value="HTH_Crp_2"/>
    <property type="match status" value="1"/>
</dbReference>
<dbReference type="InterPro" id="IPR000595">
    <property type="entry name" value="cNMP-bd_dom"/>
</dbReference>
<dbReference type="InterPro" id="IPR011006">
    <property type="entry name" value="CheY-like_superfamily"/>
</dbReference>
<dbReference type="SUPFAM" id="SSF46785">
    <property type="entry name" value="Winged helix' DNA-binding domain"/>
    <property type="match status" value="1"/>
</dbReference>
<dbReference type="PROSITE" id="PS50110">
    <property type="entry name" value="RESPONSE_REGULATORY"/>
    <property type="match status" value="1"/>
</dbReference>
<dbReference type="InterPro" id="IPR014710">
    <property type="entry name" value="RmlC-like_jellyroll"/>
</dbReference>
<dbReference type="EMBL" id="JASJOU010000022">
    <property type="protein sequence ID" value="MDJ1506444.1"/>
    <property type="molecule type" value="Genomic_DNA"/>
</dbReference>
<dbReference type="Proteomes" id="UP001232063">
    <property type="component" value="Unassembled WGS sequence"/>
</dbReference>
<dbReference type="PRINTS" id="PR00034">
    <property type="entry name" value="HTHCRP"/>
</dbReference>
<keyword evidence="3" id="KW-0238">DNA-binding</keyword>